<evidence type="ECO:0000313" key="1">
    <source>
        <dbReference type="EMBL" id="MBL0375356.1"/>
    </source>
</evidence>
<keyword evidence="2" id="KW-1185">Reference proteome</keyword>
<gene>
    <name evidence="1" type="ORF">JJB09_25400</name>
</gene>
<dbReference type="Proteomes" id="UP000633219">
    <property type="component" value="Unassembled WGS sequence"/>
</dbReference>
<evidence type="ECO:0000313" key="2">
    <source>
        <dbReference type="Proteomes" id="UP000633219"/>
    </source>
</evidence>
<dbReference type="RefSeq" id="WP_201663905.1">
    <property type="nucleotide sequence ID" value="NZ_JAEQNC010000023.1"/>
</dbReference>
<proteinExistence type="predicted"/>
<dbReference type="AlphaFoldDB" id="A0A936YUG3"/>
<reference evidence="1" key="1">
    <citation type="submission" date="2021-01" db="EMBL/GenBank/DDBJ databases">
        <title>Rhizobium sp. strain KVB221 16S ribosomal RNA gene Genome sequencing and assembly.</title>
        <authorList>
            <person name="Kang M."/>
        </authorList>
    </citation>
    <scope>NUCLEOTIDE SEQUENCE</scope>
    <source>
        <strain evidence="1">KVB221</strain>
    </source>
</reference>
<accession>A0A936YUG3</accession>
<protein>
    <submittedName>
        <fullName evidence="1">Uncharacterized protein</fullName>
    </submittedName>
</protein>
<comment type="caution">
    <text evidence="1">The sequence shown here is derived from an EMBL/GenBank/DDBJ whole genome shotgun (WGS) entry which is preliminary data.</text>
</comment>
<name>A0A936YUG3_9HYPH</name>
<dbReference type="EMBL" id="JAEQNC010000023">
    <property type="protein sequence ID" value="MBL0375356.1"/>
    <property type="molecule type" value="Genomic_DNA"/>
</dbReference>
<organism evidence="1 2">
    <name type="scientific">Rhizobium setariae</name>
    <dbReference type="NCBI Taxonomy" id="2801340"/>
    <lineage>
        <taxon>Bacteria</taxon>
        <taxon>Pseudomonadati</taxon>
        <taxon>Pseudomonadota</taxon>
        <taxon>Alphaproteobacteria</taxon>
        <taxon>Hyphomicrobiales</taxon>
        <taxon>Rhizobiaceae</taxon>
        <taxon>Rhizobium/Agrobacterium group</taxon>
        <taxon>Rhizobium</taxon>
    </lineage>
</organism>
<sequence length="49" mass="5750">MEHEITWQTLVDVWGASVDYLTKLYAAKWALQKMDPIPLDIGNNVYWPK</sequence>